<organism evidence="2">
    <name type="scientific">Oryza meridionalis</name>
    <dbReference type="NCBI Taxonomy" id="40149"/>
    <lineage>
        <taxon>Eukaryota</taxon>
        <taxon>Viridiplantae</taxon>
        <taxon>Streptophyta</taxon>
        <taxon>Embryophyta</taxon>
        <taxon>Tracheophyta</taxon>
        <taxon>Spermatophyta</taxon>
        <taxon>Magnoliopsida</taxon>
        <taxon>Liliopsida</taxon>
        <taxon>Poales</taxon>
        <taxon>Poaceae</taxon>
        <taxon>BOP clade</taxon>
        <taxon>Oryzoideae</taxon>
        <taxon>Oryzeae</taxon>
        <taxon>Oryzinae</taxon>
        <taxon>Oryza</taxon>
    </lineage>
</organism>
<feature type="region of interest" description="Disordered" evidence="1">
    <location>
        <begin position="47"/>
        <end position="91"/>
    </location>
</feature>
<proteinExistence type="predicted"/>
<dbReference type="Gramene" id="OMERI02G15110.1">
    <property type="protein sequence ID" value="OMERI02G15110.1"/>
    <property type="gene ID" value="OMERI02G15110"/>
</dbReference>
<reference evidence="2" key="1">
    <citation type="submission" date="2015-04" db="UniProtKB">
        <authorList>
            <consortium name="EnsemblPlants"/>
        </authorList>
    </citation>
    <scope>IDENTIFICATION</scope>
</reference>
<evidence type="ECO:0000313" key="3">
    <source>
        <dbReference type="Proteomes" id="UP000008021"/>
    </source>
</evidence>
<dbReference type="STRING" id="40149.A0A0E0CJZ1"/>
<accession>A0A0E0CJZ1</accession>
<evidence type="ECO:0000313" key="2">
    <source>
        <dbReference type="EnsemblPlants" id="OMERI02G15110.1"/>
    </source>
</evidence>
<protein>
    <submittedName>
        <fullName evidence="2">Uncharacterized protein</fullName>
    </submittedName>
</protein>
<dbReference type="Proteomes" id="UP000008021">
    <property type="component" value="Chromosome 2"/>
</dbReference>
<keyword evidence="3" id="KW-1185">Reference proteome</keyword>
<dbReference type="HOGENOM" id="CLU_1858426_0_0_1"/>
<sequence>MTEMPMLPHISRCIYVVVFVVITGSRPRKGTRSSDVALATSKGRPTSLVRPFGIGRSQASTADRLGPYGRKNSPRCIDATSEPQPPAPLGSKWGRGGLCAVGVAATTAAYTSQARAPSLPPSSSRPAKSGWLLFSRGL</sequence>
<evidence type="ECO:0000256" key="1">
    <source>
        <dbReference type="SAM" id="MobiDB-lite"/>
    </source>
</evidence>
<dbReference type="EnsemblPlants" id="OMERI02G15110.1">
    <property type="protein sequence ID" value="OMERI02G15110.1"/>
    <property type="gene ID" value="OMERI02G15110"/>
</dbReference>
<dbReference type="AlphaFoldDB" id="A0A0E0CJZ1"/>
<reference evidence="2" key="2">
    <citation type="submission" date="2018-05" db="EMBL/GenBank/DDBJ databases">
        <title>OmerRS3 (Oryza meridionalis Reference Sequence Version 3).</title>
        <authorList>
            <person name="Zhang J."/>
            <person name="Kudrna D."/>
            <person name="Lee S."/>
            <person name="Talag J."/>
            <person name="Welchert J."/>
            <person name="Wing R.A."/>
        </authorList>
    </citation>
    <scope>NUCLEOTIDE SEQUENCE [LARGE SCALE GENOMIC DNA]</scope>
    <source>
        <strain evidence="2">cv. OR44</strain>
    </source>
</reference>
<name>A0A0E0CJZ1_9ORYZ</name>